<organism evidence="1 2">
    <name type="scientific">Adineta ricciae</name>
    <name type="common">Rotifer</name>
    <dbReference type="NCBI Taxonomy" id="249248"/>
    <lineage>
        <taxon>Eukaryota</taxon>
        <taxon>Metazoa</taxon>
        <taxon>Spiralia</taxon>
        <taxon>Gnathifera</taxon>
        <taxon>Rotifera</taxon>
        <taxon>Eurotatoria</taxon>
        <taxon>Bdelloidea</taxon>
        <taxon>Adinetida</taxon>
        <taxon>Adinetidae</taxon>
        <taxon>Adineta</taxon>
    </lineage>
</organism>
<proteinExistence type="predicted"/>
<gene>
    <name evidence="1" type="ORF">XAT740_LOCUS63231</name>
</gene>
<dbReference type="Proteomes" id="UP000663828">
    <property type="component" value="Unassembled WGS sequence"/>
</dbReference>
<reference evidence="1" key="1">
    <citation type="submission" date="2021-02" db="EMBL/GenBank/DDBJ databases">
        <authorList>
            <person name="Nowell W R."/>
        </authorList>
    </citation>
    <scope>NUCLEOTIDE SEQUENCE</scope>
</reference>
<comment type="caution">
    <text evidence="1">The sequence shown here is derived from an EMBL/GenBank/DDBJ whole genome shotgun (WGS) entry which is preliminary data.</text>
</comment>
<evidence type="ECO:0000313" key="2">
    <source>
        <dbReference type="Proteomes" id="UP000663828"/>
    </source>
</evidence>
<accession>A0A816HNZ4</accession>
<dbReference type="EMBL" id="CAJNOR010019091">
    <property type="protein sequence ID" value="CAF1689271.1"/>
    <property type="molecule type" value="Genomic_DNA"/>
</dbReference>
<feature type="non-terminal residue" evidence="1">
    <location>
        <position position="203"/>
    </location>
</feature>
<dbReference type="InterPro" id="IPR035979">
    <property type="entry name" value="RBD_domain_sf"/>
</dbReference>
<keyword evidence="2" id="KW-1185">Reference proteome</keyword>
<feature type="non-terminal residue" evidence="1">
    <location>
        <position position="1"/>
    </location>
</feature>
<dbReference type="AlphaFoldDB" id="A0A816HNZ4"/>
<dbReference type="GO" id="GO:0003676">
    <property type="term" value="F:nucleic acid binding"/>
    <property type="evidence" value="ECO:0007669"/>
    <property type="project" value="InterPro"/>
</dbReference>
<evidence type="ECO:0000313" key="1">
    <source>
        <dbReference type="EMBL" id="CAF1689271.1"/>
    </source>
</evidence>
<sequence>EQFYEWFESNAGCPRQTIREHSFRSCIEPKAASNGYEAPPCFVMLGSADAFTRVMKDLPKYYINPHQTGVFDCVHMPEKTTWGRQLILKVQADKSINEEQVKTILGSSIVDCKRQGKKGLSVLHLTNLPADIEEQQVRKLLGPDYDPQHITILRSDPNNYKIGSTTVRITFDDRQQCNRACQLLANELCKETHLITIFSQKHQ</sequence>
<protein>
    <submittedName>
        <fullName evidence="1">Uncharacterized protein</fullName>
    </submittedName>
</protein>
<dbReference type="SUPFAM" id="SSF54928">
    <property type="entry name" value="RNA-binding domain, RBD"/>
    <property type="match status" value="1"/>
</dbReference>
<name>A0A816HNZ4_ADIRI</name>